<dbReference type="GO" id="GO:0015562">
    <property type="term" value="F:efflux transmembrane transporter activity"/>
    <property type="evidence" value="ECO:0007669"/>
    <property type="project" value="TreeGrafter"/>
</dbReference>
<feature type="compositionally biased region" description="Low complexity" evidence="3">
    <location>
        <begin position="345"/>
        <end position="359"/>
    </location>
</feature>
<dbReference type="SUPFAM" id="SSF111369">
    <property type="entry name" value="HlyD-like secretion proteins"/>
    <property type="match status" value="1"/>
</dbReference>
<dbReference type="RefSeq" id="WP_116887784.1">
    <property type="nucleotide sequence ID" value="NZ_CP031641.1"/>
</dbReference>
<dbReference type="InterPro" id="IPR058625">
    <property type="entry name" value="MdtA-like_BSH"/>
</dbReference>
<gene>
    <name evidence="8" type="ORF">DZC75_05975</name>
</gene>
<dbReference type="FunFam" id="2.40.30.170:FF:000010">
    <property type="entry name" value="Efflux RND transporter periplasmic adaptor subunit"/>
    <property type="match status" value="1"/>
</dbReference>
<dbReference type="InterPro" id="IPR006143">
    <property type="entry name" value="RND_pump_MFP"/>
</dbReference>
<dbReference type="PANTHER" id="PTHR30469:SF29">
    <property type="entry name" value="BLR2860 PROTEIN"/>
    <property type="match status" value="1"/>
</dbReference>
<dbReference type="AlphaFoldDB" id="A0AAI8K949"/>
<keyword evidence="2" id="KW-0175">Coiled coil</keyword>
<evidence type="ECO:0000313" key="8">
    <source>
        <dbReference type="EMBL" id="AXO87595.1"/>
    </source>
</evidence>
<dbReference type="PANTHER" id="PTHR30469">
    <property type="entry name" value="MULTIDRUG RESISTANCE PROTEIN MDTA"/>
    <property type="match status" value="1"/>
</dbReference>
<feature type="region of interest" description="Disordered" evidence="3">
    <location>
        <begin position="342"/>
        <end position="368"/>
    </location>
</feature>
<dbReference type="Pfam" id="PF25954">
    <property type="entry name" value="Beta-barrel_RND_2"/>
    <property type="match status" value="1"/>
</dbReference>
<name>A0AAI8K949_9PSED</name>
<dbReference type="Gene3D" id="2.40.50.100">
    <property type="match status" value="1"/>
</dbReference>
<dbReference type="Gene3D" id="2.40.420.20">
    <property type="match status" value="1"/>
</dbReference>
<evidence type="ECO:0000259" key="6">
    <source>
        <dbReference type="Pfam" id="PF25954"/>
    </source>
</evidence>
<dbReference type="Gene3D" id="2.40.30.170">
    <property type="match status" value="1"/>
</dbReference>
<accession>A0AAI8K949</accession>
<dbReference type="Gene3D" id="1.10.287.470">
    <property type="entry name" value="Helix hairpin bin"/>
    <property type="match status" value="1"/>
</dbReference>
<dbReference type="Pfam" id="PF25917">
    <property type="entry name" value="BSH_RND"/>
    <property type="match status" value="1"/>
</dbReference>
<evidence type="ECO:0000256" key="3">
    <source>
        <dbReference type="SAM" id="MobiDB-lite"/>
    </source>
</evidence>
<dbReference type="InterPro" id="IPR058637">
    <property type="entry name" value="YknX-like_C"/>
</dbReference>
<dbReference type="InterPro" id="IPR058792">
    <property type="entry name" value="Beta-barrel_RND_2"/>
</dbReference>
<feature type="domain" description="YknX-like C-terminal permuted SH3-like" evidence="7">
    <location>
        <begin position="277"/>
        <end position="348"/>
    </location>
</feature>
<dbReference type="NCBIfam" id="TIGR01730">
    <property type="entry name" value="RND_mfp"/>
    <property type="match status" value="1"/>
</dbReference>
<evidence type="ECO:0000256" key="4">
    <source>
        <dbReference type="SAM" id="SignalP"/>
    </source>
</evidence>
<evidence type="ECO:0000256" key="1">
    <source>
        <dbReference type="ARBA" id="ARBA00009477"/>
    </source>
</evidence>
<keyword evidence="4" id="KW-0732">Signal</keyword>
<feature type="domain" description="Multidrug resistance protein MdtA-like barrel-sandwich hybrid" evidence="5">
    <location>
        <begin position="65"/>
        <end position="192"/>
    </location>
</feature>
<evidence type="ECO:0000259" key="5">
    <source>
        <dbReference type="Pfam" id="PF25917"/>
    </source>
</evidence>
<proteinExistence type="inferred from homology"/>
<dbReference type="GO" id="GO:1990281">
    <property type="term" value="C:efflux pump complex"/>
    <property type="evidence" value="ECO:0007669"/>
    <property type="project" value="TreeGrafter"/>
</dbReference>
<feature type="domain" description="CusB-like beta-barrel" evidence="6">
    <location>
        <begin position="199"/>
        <end position="271"/>
    </location>
</feature>
<protein>
    <submittedName>
        <fullName evidence="8">Efflux RND transporter periplasmic adaptor subunit</fullName>
    </submittedName>
</protein>
<evidence type="ECO:0000256" key="2">
    <source>
        <dbReference type="ARBA" id="ARBA00023054"/>
    </source>
</evidence>
<feature type="signal peptide" evidence="4">
    <location>
        <begin position="1"/>
        <end position="21"/>
    </location>
</feature>
<comment type="similarity">
    <text evidence="1">Belongs to the membrane fusion protein (MFP) (TC 8.A.1) family.</text>
</comment>
<feature type="chain" id="PRO_5042611559" evidence="4">
    <location>
        <begin position="22"/>
        <end position="368"/>
    </location>
</feature>
<evidence type="ECO:0000259" key="7">
    <source>
        <dbReference type="Pfam" id="PF25989"/>
    </source>
</evidence>
<sequence length="368" mass="39186">MRKKLALFVSLVLVIVIAVYAMPNTTTAQQASGEAPAPTNVQTVQAKTQSLPRYFDSIGSLEAGEQVLVSAEVGGKVEALSFDSGQRVQKGQRLVTLNSAPERAEADHQRALAARAQKRLQRIRQLIPAGAVAKEDLDNAQADLDAAKAMLAKVEAVIAQKTITAPFAGQLGIRKVHVGQYVNPGDTLASLIDLSELRVNFSLDEHASAQVHQGQAVLLSFSALPDQTYSARITTLDPLLDSTRMTRVQAILTEAPPALRPGMSADVRVVRASAAPALVVPTTAIVSSAYGDVVYRITRHEQRAQVHRVAVKTGARSEGWRVIAEGLEPGDEVVEVGQNRLSDGQDVQPVPSPAPVQAARQGAAHALH</sequence>
<evidence type="ECO:0000313" key="9">
    <source>
        <dbReference type="Proteomes" id="UP000258127"/>
    </source>
</evidence>
<dbReference type="Proteomes" id="UP000258127">
    <property type="component" value="Chromosome"/>
</dbReference>
<reference evidence="8 9" key="1">
    <citation type="submission" date="2018-08" db="EMBL/GenBank/DDBJ databases">
        <authorList>
            <person name="Lee Y."/>
            <person name="Kakembo D."/>
        </authorList>
    </citation>
    <scope>NUCLEOTIDE SEQUENCE [LARGE SCALE GENOMIC DNA]</scope>
    <source>
        <strain evidence="8 9">JBCS1880</strain>
    </source>
</reference>
<keyword evidence="9" id="KW-1185">Reference proteome</keyword>
<organism evidence="8 9">
    <name type="scientific">Pseudomonas parafulva</name>
    <dbReference type="NCBI Taxonomy" id="157782"/>
    <lineage>
        <taxon>Bacteria</taxon>
        <taxon>Pseudomonadati</taxon>
        <taxon>Pseudomonadota</taxon>
        <taxon>Gammaproteobacteria</taxon>
        <taxon>Pseudomonadales</taxon>
        <taxon>Pseudomonadaceae</taxon>
        <taxon>Pseudomonas</taxon>
    </lineage>
</organism>
<dbReference type="EMBL" id="CP031641">
    <property type="protein sequence ID" value="AXO87595.1"/>
    <property type="molecule type" value="Genomic_DNA"/>
</dbReference>
<dbReference type="Pfam" id="PF25989">
    <property type="entry name" value="YknX_C"/>
    <property type="match status" value="1"/>
</dbReference>